<organism evidence="2 3">
    <name type="scientific">Serendipita vermifera MAFF 305830</name>
    <dbReference type="NCBI Taxonomy" id="933852"/>
    <lineage>
        <taxon>Eukaryota</taxon>
        <taxon>Fungi</taxon>
        <taxon>Dikarya</taxon>
        <taxon>Basidiomycota</taxon>
        <taxon>Agaricomycotina</taxon>
        <taxon>Agaricomycetes</taxon>
        <taxon>Sebacinales</taxon>
        <taxon>Serendipitaceae</taxon>
        <taxon>Serendipita</taxon>
    </lineage>
</organism>
<dbReference type="Proteomes" id="UP000054097">
    <property type="component" value="Unassembled WGS sequence"/>
</dbReference>
<protein>
    <submittedName>
        <fullName evidence="2">Uncharacterized protein</fullName>
    </submittedName>
</protein>
<feature type="compositionally biased region" description="Low complexity" evidence="1">
    <location>
        <begin position="363"/>
        <end position="378"/>
    </location>
</feature>
<feature type="compositionally biased region" description="Acidic residues" evidence="1">
    <location>
        <begin position="488"/>
        <end position="503"/>
    </location>
</feature>
<feature type="compositionally biased region" description="Basic and acidic residues" evidence="1">
    <location>
        <begin position="677"/>
        <end position="691"/>
    </location>
</feature>
<feature type="region of interest" description="Disordered" evidence="1">
    <location>
        <begin position="1"/>
        <end position="462"/>
    </location>
</feature>
<feature type="compositionally biased region" description="Low complexity" evidence="1">
    <location>
        <begin position="161"/>
        <end position="174"/>
    </location>
</feature>
<accession>A0A0C3B6E1</accession>
<dbReference type="OrthoDB" id="3241332at2759"/>
<evidence type="ECO:0000313" key="3">
    <source>
        <dbReference type="Proteomes" id="UP000054097"/>
    </source>
</evidence>
<evidence type="ECO:0000256" key="1">
    <source>
        <dbReference type="SAM" id="MobiDB-lite"/>
    </source>
</evidence>
<feature type="compositionally biased region" description="Polar residues" evidence="1">
    <location>
        <begin position="12"/>
        <end position="31"/>
    </location>
</feature>
<feature type="compositionally biased region" description="Basic and acidic residues" evidence="1">
    <location>
        <begin position="779"/>
        <end position="793"/>
    </location>
</feature>
<feature type="compositionally biased region" description="Polar residues" evidence="1">
    <location>
        <begin position="330"/>
        <end position="355"/>
    </location>
</feature>
<gene>
    <name evidence="2" type="ORF">M408DRAFT_218180</name>
</gene>
<keyword evidence="3" id="KW-1185">Reference proteome</keyword>
<reference evidence="2 3" key="1">
    <citation type="submission" date="2014-04" db="EMBL/GenBank/DDBJ databases">
        <authorList>
            <consortium name="DOE Joint Genome Institute"/>
            <person name="Kuo A."/>
            <person name="Zuccaro A."/>
            <person name="Kohler A."/>
            <person name="Nagy L.G."/>
            <person name="Floudas D."/>
            <person name="Copeland A."/>
            <person name="Barry K.W."/>
            <person name="Cichocki N."/>
            <person name="Veneault-Fourrey C."/>
            <person name="LaButti K."/>
            <person name="Lindquist E.A."/>
            <person name="Lipzen A."/>
            <person name="Lundell T."/>
            <person name="Morin E."/>
            <person name="Murat C."/>
            <person name="Sun H."/>
            <person name="Tunlid A."/>
            <person name="Henrissat B."/>
            <person name="Grigoriev I.V."/>
            <person name="Hibbett D.S."/>
            <person name="Martin F."/>
            <person name="Nordberg H.P."/>
            <person name="Cantor M.N."/>
            <person name="Hua S.X."/>
        </authorList>
    </citation>
    <scope>NUCLEOTIDE SEQUENCE [LARGE SCALE GENOMIC DNA]</scope>
    <source>
        <strain evidence="2 3">MAFF 305830</strain>
    </source>
</reference>
<evidence type="ECO:0000313" key="2">
    <source>
        <dbReference type="EMBL" id="KIM32395.1"/>
    </source>
</evidence>
<dbReference type="AlphaFoldDB" id="A0A0C3B6E1"/>
<feature type="compositionally biased region" description="Polar residues" evidence="1">
    <location>
        <begin position="40"/>
        <end position="52"/>
    </location>
</feature>
<feature type="compositionally biased region" description="Polar residues" evidence="1">
    <location>
        <begin position="390"/>
        <end position="410"/>
    </location>
</feature>
<feature type="compositionally biased region" description="Polar residues" evidence="1">
    <location>
        <begin position="692"/>
        <end position="702"/>
    </location>
</feature>
<dbReference type="STRING" id="933852.A0A0C3B6E1"/>
<feature type="compositionally biased region" description="Pro residues" evidence="1">
    <location>
        <begin position="1058"/>
        <end position="1069"/>
    </location>
</feature>
<feature type="region of interest" description="Disordered" evidence="1">
    <location>
        <begin position="476"/>
        <end position="748"/>
    </location>
</feature>
<feature type="compositionally biased region" description="Polar residues" evidence="1">
    <location>
        <begin position="287"/>
        <end position="322"/>
    </location>
</feature>
<proteinExistence type="predicted"/>
<feature type="compositionally biased region" description="Polar residues" evidence="1">
    <location>
        <begin position="515"/>
        <end position="530"/>
    </location>
</feature>
<feature type="compositionally biased region" description="Polar residues" evidence="1">
    <location>
        <begin position="626"/>
        <end position="636"/>
    </location>
</feature>
<dbReference type="EMBL" id="KN824280">
    <property type="protein sequence ID" value="KIM32395.1"/>
    <property type="molecule type" value="Genomic_DNA"/>
</dbReference>
<feature type="compositionally biased region" description="Low complexity" evidence="1">
    <location>
        <begin position="725"/>
        <end position="744"/>
    </location>
</feature>
<reference evidence="3" key="2">
    <citation type="submission" date="2015-01" db="EMBL/GenBank/DDBJ databases">
        <title>Evolutionary Origins and Diversification of the Mycorrhizal Mutualists.</title>
        <authorList>
            <consortium name="DOE Joint Genome Institute"/>
            <consortium name="Mycorrhizal Genomics Consortium"/>
            <person name="Kohler A."/>
            <person name="Kuo A."/>
            <person name="Nagy L.G."/>
            <person name="Floudas D."/>
            <person name="Copeland A."/>
            <person name="Barry K.W."/>
            <person name="Cichocki N."/>
            <person name="Veneault-Fourrey C."/>
            <person name="LaButti K."/>
            <person name="Lindquist E.A."/>
            <person name="Lipzen A."/>
            <person name="Lundell T."/>
            <person name="Morin E."/>
            <person name="Murat C."/>
            <person name="Riley R."/>
            <person name="Ohm R."/>
            <person name="Sun H."/>
            <person name="Tunlid A."/>
            <person name="Henrissat B."/>
            <person name="Grigoriev I.V."/>
            <person name="Hibbett D.S."/>
            <person name="Martin F."/>
        </authorList>
    </citation>
    <scope>NUCLEOTIDE SEQUENCE [LARGE SCALE GENOMIC DNA]</scope>
    <source>
        <strain evidence="3">MAFF 305830</strain>
    </source>
</reference>
<dbReference type="HOGENOM" id="CLU_287875_0_0_1"/>
<feature type="compositionally biased region" description="Low complexity" evidence="1">
    <location>
        <begin position="207"/>
        <end position="232"/>
    </location>
</feature>
<feature type="region of interest" description="Disordered" evidence="1">
    <location>
        <begin position="760"/>
        <end position="823"/>
    </location>
</feature>
<sequence length="1069" mass="111806">MSTLPIPKTPEMRTSNTVKIFNWGSKPTKTSDAPRLDLQFPSSSSPLDSFNLRSFRPVRPVSPSTELDLQLPPAFVDQPRSQSPASLAPPSPIGGGSRPRVSSIGSENSQKITVAQFRQAQLESAKNRSSVHLPVPEHPSDAMPPGNVPLHVARPPSPNPGMAIAAAAAANSGNESGGDGAAPSRPGRLLPPQAMGRSSPIPRERTPVSSSASPRSRPVSSARPLENAAAAARLSAKWMVDSEDSDTNSSEDSASDDAMRWPSKKPPLISDFRKLKGGANSPKPEASPTNAYPSSFASASKTRLGTSASKSDLGHDSSSTARQHLVPRSPASTSISTPPRPHSSFTLSSSPTPKQNIKPGQYSTSPSPTATSPIRSPSVMTHGTGESVDVWSNTHSAAHSRQGSSDQLFKQGQKGVAKSEMGHGDLVKRSAGIRRAGTTDSLAVPGSSPVVTRARSQSTNVITQTSTITSSFSAAKVNPKTVAPVATDTEDDEHPSSTEDDEPLSSLVPPRRPGSNLSSHGSGSPVNSVVTLPIRAQSPALSARSAATTAHIPRSPSNGIVPVTASRSDTASPIRKGSANSSTSPSSQGQSPDPKSPRSRGRKPLIDLTSSEPTVVASSPKPINALPSTHSSQASLLTPPISEQGFSSPSPTEAVPKAAPAPIVSSFKRPAPSAIQRSHDHIIRPFTREDSPASSIGNSSVGSGLYPNTPGTGSDAGASMRQRLSTATSSSGSSGNDKAKNSGGKRLSVTFDESPIVFTEKKSLHHRRGASGSSIPDETDTRRNERRRSEARASIELGRVVNGPPPVDPDDEPRPIAPNLTGGSQNWNMWQQQQQQQQQMQAMAMNMNMNMGPGTPGMSPMNNMMFNPMQMQMNMGGGAMGQQMFNMSPMGTPMGMPMGFNMPPVPTMPNMMMGMDPAMMMAHQQAMAVAKQAYQMAVAQQAMAAAGDEWERSSNMGGFGGGSRPPTLFGMPSSGSVYGGGSMLGVNMPTGGNPWGGSVYGEAFGPSQPQHDWRQSGMGAHSVMGVDDEVQRGQGRKRTLTAPSSALPPAHLRGAGAPPMPPPSSWRPS</sequence>
<feature type="compositionally biased region" description="Polar residues" evidence="1">
    <location>
        <begin position="107"/>
        <end position="130"/>
    </location>
</feature>
<feature type="compositionally biased region" description="Polar residues" evidence="1">
    <location>
        <begin position="608"/>
        <end position="617"/>
    </location>
</feature>
<name>A0A0C3B6E1_SERVB</name>
<feature type="compositionally biased region" description="Low complexity" evidence="1">
    <location>
        <begin position="578"/>
        <end position="593"/>
    </location>
</feature>
<feature type="region of interest" description="Disordered" evidence="1">
    <location>
        <begin position="1025"/>
        <end position="1069"/>
    </location>
</feature>